<dbReference type="EMBL" id="SDMP01000003">
    <property type="protein sequence ID" value="RYR68217.1"/>
    <property type="molecule type" value="Genomic_DNA"/>
</dbReference>
<evidence type="ECO:0000313" key="2">
    <source>
        <dbReference type="Proteomes" id="UP000289738"/>
    </source>
</evidence>
<protein>
    <recommendedName>
        <fullName evidence="3">Protein FAR1-RELATED SEQUENCE</fullName>
    </recommendedName>
</protein>
<dbReference type="Proteomes" id="UP000289738">
    <property type="component" value="Chromosome A03"/>
</dbReference>
<dbReference type="AlphaFoldDB" id="A0A445DYJ5"/>
<name>A0A445DYJ5_ARAHY</name>
<sequence length="131" mass="15336">MQGCGILTSKMMQYLAGIADGYSLVGFLKKNAYNYVDRRNQVYRKREMWASAYLRDKFCAGFRTTSRREGINSVVKRFLQSKHTMLELVQNLELLLREFRNNELLSQFRSIYGDPVLMTSLDSIEKFAVRE</sequence>
<dbReference type="PANTHER" id="PTHR47718">
    <property type="entry name" value="OS01G0519700 PROTEIN"/>
    <property type="match status" value="1"/>
</dbReference>
<keyword evidence="2" id="KW-1185">Reference proteome</keyword>
<gene>
    <name evidence="1" type="ORF">Ahy_A03g014696</name>
</gene>
<accession>A0A445DYJ5</accession>
<evidence type="ECO:0000313" key="1">
    <source>
        <dbReference type="EMBL" id="RYR68217.1"/>
    </source>
</evidence>
<dbReference type="PANTHER" id="PTHR47718:SF7">
    <property type="entry name" value="PROTEIN FAR1-RELATED SEQUENCE"/>
    <property type="match status" value="1"/>
</dbReference>
<reference evidence="1 2" key="1">
    <citation type="submission" date="2019-01" db="EMBL/GenBank/DDBJ databases">
        <title>Sequencing of cultivated peanut Arachis hypogaea provides insights into genome evolution and oil improvement.</title>
        <authorList>
            <person name="Chen X."/>
        </authorList>
    </citation>
    <scope>NUCLEOTIDE SEQUENCE [LARGE SCALE GENOMIC DNA]</scope>
    <source>
        <strain evidence="2">cv. Fuhuasheng</strain>
        <tissue evidence="1">Leaves</tissue>
    </source>
</reference>
<organism evidence="1 2">
    <name type="scientific">Arachis hypogaea</name>
    <name type="common">Peanut</name>
    <dbReference type="NCBI Taxonomy" id="3818"/>
    <lineage>
        <taxon>Eukaryota</taxon>
        <taxon>Viridiplantae</taxon>
        <taxon>Streptophyta</taxon>
        <taxon>Embryophyta</taxon>
        <taxon>Tracheophyta</taxon>
        <taxon>Spermatophyta</taxon>
        <taxon>Magnoliopsida</taxon>
        <taxon>eudicotyledons</taxon>
        <taxon>Gunneridae</taxon>
        <taxon>Pentapetalae</taxon>
        <taxon>rosids</taxon>
        <taxon>fabids</taxon>
        <taxon>Fabales</taxon>
        <taxon>Fabaceae</taxon>
        <taxon>Papilionoideae</taxon>
        <taxon>50 kb inversion clade</taxon>
        <taxon>dalbergioids sensu lato</taxon>
        <taxon>Dalbergieae</taxon>
        <taxon>Pterocarpus clade</taxon>
        <taxon>Arachis</taxon>
    </lineage>
</organism>
<proteinExistence type="predicted"/>
<evidence type="ECO:0008006" key="3">
    <source>
        <dbReference type="Google" id="ProtNLM"/>
    </source>
</evidence>
<comment type="caution">
    <text evidence="1">The sequence shown here is derived from an EMBL/GenBank/DDBJ whole genome shotgun (WGS) entry which is preliminary data.</text>
</comment>